<dbReference type="GO" id="GO:0016102">
    <property type="term" value="P:diterpenoid biosynthetic process"/>
    <property type="evidence" value="ECO:0007669"/>
    <property type="project" value="TreeGrafter"/>
</dbReference>
<accession>A0A9N9BKB3</accession>
<dbReference type="PANTHER" id="PTHR31739">
    <property type="entry name" value="ENT-COPALYL DIPHOSPHATE SYNTHASE, CHLOROPLASTIC"/>
    <property type="match status" value="1"/>
</dbReference>
<dbReference type="InterPro" id="IPR050148">
    <property type="entry name" value="Terpene_synthase-like"/>
</dbReference>
<dbReference type="Gene3D" id="1.50.10.160">
    <property type="match status" value="1"/>
</dbReference>
<dbReference type="AlphaFoldDB" id="A0A9N9BKB3"/>
<dbReference type="EMBL" id="CAJVPS010002538">
    <property type="protein sequence ID" value="CAG8571021.1"/>
    <property type="molecule type" value="Genomic_DNA"/>
</dbReference>
<dbReference type="PANTHER" id="PTHR31739:SF25">
    <property type="entry name" value="(E,E)-GERANYLLINALOOL SYNTHASE"/>
    <property type="match status" value="1"/>
</dbReference>
<evidence type="ECO:0000313" key="1">
    <source>
        <dbReference type="EMBL" id="CAG8571021.1"/>
    </source>
</evidence>
<keyword evidence="2" id="KW-1185">Reference proteome</keyword>
<gene>
    <name evidence="1" type="ORF">ALEPTO_LOCUS6813</name>
</gene>
<dbReference type="Proteomes" id="UP000789508">
    <property type="component" value="Unassembled WGS sequence"/>
</dbReference>
<comment type="caution">
    <text evidence="1">The sequence shown here is derived from an EMBL/GenBank/DDBJ whole genome shotgun (WGS) entry which is preliminary data.</text>
</comment>
<organism evidence="1 2">
    <name type="scientific">Ambispora leptoticha</name>
    <dbReference type="NCBI Taxonomy" id="144679"/>
    <lineage>
        <taxon>Eukaryota</taxon>
        <taxon>Fungi</taxon>
        <taxon>Fungi incertae sedis</taxon>
        <taxon>Mucoromycota</taxon>
        <taxon>Glomeromycotina</taxon>
        <taxon>Glomeromycetes</taxon>
        <taxon>Archaeosporales</taxon>
        <taxon>Ambisporaceae</taxon>
        <taxon>Ambispora</taxon>
    </lineage>
</organism>
<protein>
    <submittedName>
        <fullName evidence="1">5393_t:CDS:1</fullName>
    </submittedName>
</protein>
<sequence length="706" mass="80503">MSVVSATSKNKQVKRNEKNETGIFQGLLPMKIYQNLKRKFKLSEKNNDESLPIQKSTDNLQKVTYSDSDVFSLNTKIIQRTNELLQKIGSDIYSDFFVDPKESARHSFDVGNNPEWVGFGDMSMSPYDTAWVAMVPVPLYKESKQPKDFKLAFPECFKWLLDAQDENGSWARTGAGSIPAGLSALCALNMFKNRADSYFEERLQELGFTLEKFDNVFKNGVNFMRNTLNEWDINDVDMTGFELTVPFLLSQLEKLRPSITFDFPDKERLLRENKRKMSLIPIEVVFKLAAIRQPIILTHSIEAFIGVIDFSRIQNPGFQAINGSYGSSAAATAAVLVEAPKWDEKAYEFLRRTILRCPEYAQVSGYVPTASDIGLFELCWVLHCIGELLLNSNRKKEAKLGEPLTKLSTNMHCFVEYMKELLVDQKGTMRWASWDNHVPADVDDTAVANYLLTQFDPNYPIDFNLKAVLDTFWNGKYFLSFPHERTSSVSCNVHAITFVVGARDNAKKHSNYPLIVEAKNAKGSVVKMNIDEIIISTINFILSKRNENHVWSDKWNLSPWYTTMKSIQFLLSIQKYPEILQATDIKTSSNLLEYCRKSINVLLTVQHSDGSWGLASDNTNGNMEETSYALRLLCVAAKNWQDDGQIKDAIEKGRASLLKHFDEAMSNEAHFYTKEPYLWITKQIYTVPRIVKASILLALWEVSNLN</sequence>
<dbReference type="OrthoDB" id="2343925at2759"/>
<evidence type="ECO:0000313" key="2">
    <source>
        <dbReference type="Proteomes" id="UP000789508"/>
    </source>
</evidence>
<proteinExistence type="predicted"/>
<dbReference type="SUPFAM" id="SSF48239">
    <property type="entry name" value="Terpenoid cyclases/Protein prenyltransferases"/>
    <property type="match status" value="2"/>
</dbReference>
<dbReference type="Gene3D" id="1.50.10.20">
    <property type="match status" value="1"/>
</dbReference>
<name>A0A9N9BKB3_9GLOM</name>
<dbReference type="GO" id="GO:0000287">
    <property type="term" value="F:magnesium ion binding"/>
    <property type="evidence" value="ECO:0007669"/>
    <property type="project" value="TreeGrafter"/>
</dbReference>
<dbReference type="GO" id="GO:0010333">
    <property type="term" value="F:terpene synthase activity"/>
    <property type="evidence" value="ECO:0007669"/>
    <property type="project" value="InterPro"/>
</dbReference>
<reference evidence="1" key="1">
    <citation type="submission" date="2021-06" db="EMBL/GenBank/DDBJ databases">
        <authorList>
            <person name="Kallberg Y."/>
            <person name="Tangrot J."/>
            <person name="Rosling A."/>
        </authorList>
    </citation>
    <scope>NUCLEOTIDE SEQUENCE</scope>
    <source>
        <strain evidence="1">FL130A</strain>
    </source>
</reference>
<dbReference type="InterPro" id="IPR008930">
    <property type="entry name" value="Terpenoid_cyclase/PrenylTrfase"/>
</dbReference>